<evidence type="ECO:0000259" key="2">
    <source>
        <dbReference type="Pfam" id="PF04664"/>
    </source>
</evidence>
<feature type="non-terminal residue" evidence="3">
    <location>
        <position position="1"/>
    </location>
</feature>
<evidence type="ECO:0000256" key="1">
    <source>
        <dbReference type="ARBA" id="ARBA00010365"/>
    </source>
</evidence>
<dbReference type="InterPro" id="IPR039574">
    <property type="entry name" value="OGFr"/>
</dbReference>
<sequence>LPQLPSLADIRHNLVPKFRSIICEVILVNEQPLMKQGRLLALATRVLSSSSSKLLLSKQTRHIVYCSKLKNTQREHIYRNQHFRGRLYSSMSPNDEKPRAPFIVRFYGNEAERDSNGRNLDEILNFDDYDLEGHHDFIQVIFPLPERSPINPSAPIITKAVRDAFLQQELLRSNLFRAFARMASFYAFDASGTKEDPTLDPKANFTKLARQTWLTRMDHNHLRITRIIRCMRILGLETAATNFYDALRANEGGKVSERSMMYWERAVKRPLHLPPDESNEDAMGVAWLKENNAS</sequence>
<reference evidence="3 4" key="1">
    <citation type="submission" date="2015-10" db="EMBL/GenBank/DDBJ databases">
        <title>The cercosporin biosynthetic gene cluster was horizontally transferred to several fungal lineages and shown to be expanded in Cercospora beticola based on microsynteny with recipient genomes.</title>
        <authorList>
            <person name="De Jonge R."/>
            <person name="Ebert M.K."/>
            <person name="Suttle J.C."/>
            <person name="Jurick Ii W.M."/>
            <person name="Secor G.A."/>
            <person name="Thomma B.P."/>
            <person name="Van De Peer Y."/>
            <person name="Bolton M.D."/>
        </authorList>
    </citation>
    <scope>NUCLEOTIDE SEQUENCE [LARGE SCALE GENOMIC DNA]</scope>
    <source>
        <strain evidence="3 4">09-40</strain>
    </source>
</reference>
<accession>A0A2G5HNN2</accession>
<dbReference type="Pfam" id="PF04664">
    <property type="entry name" value="OGFr_N"/>
    <property type="match status" value="1"/>
</dbReference>
<evidence type="ECO:0000313" key="3">
    <source>
        <dbReference type="EMBL" id="PIA94154.1"/>
    </source>
</evidence>
<gene>
    <name evidence="3" type="ORF">CB0940_08381</name>
</gene>
<name>A0A2G5HNN2_CERBT</name>
<dbReference type="AlphaFoldDB" id="A0A2G5HNN2"/>
<protein>
    <recommendedName>
        <fullName evidence="2">Opioid growth factor receptor (OGFr) conserved domain-containing protein</fullName>
    </recommendedName>
</protein>
<dbReference type="InterPro" id="IPR006757">
    <property type="entry name" value="OGF_rcpt"/>
</dbReference>
<dbReference type="EMBL" id="LKMD01000104">
    <property type="protein sequence ID" value="PIA94154.1"/>
    <property type="molecule type" value="Genomic_DNA"/>
</dbReference>
<dbReference type="Proteomes" id="UP000230605">
    <property type="component" value="Chromosome 6"/>
</dbReference>
<dbReference type="PANTHER" id="PTHR14015">
    <property type="entry name" value="OPIOID GROWTH FACTOR RECEPTOR OGFR ZETA-TYPE OPIOID RECEPTOR"/>
    <property type="match status" value="1"/>
</dbReference>
<evidence type="ECO:0000313" key="4">
    <source>
        <dbReference type="Proteomes" id="UP000230605"/>
    </source>
</evidence>
<proteinExistence type="inferred from homology"/>
<dbReference type="PANTHER" id="PTHR14015:SF2">
    <property type="entry name" value="OPIOID GROWTH FACTOR RECEPTOR (OGFR) CONSERVED DOMAIN-CONTAINING PROTEIN"/>
    <property type="match status" value="1"/>
</dbReference>
<comment type="similarity">
    <text evidence="1">Belongs to the opioid growth factor receptor family.</text>
</comment>
<dbReference type="OrthoDB" id="9030204at2759"/>
<organism evidence="3 4">
    <name type="scientific">Cercospora beticola</name>
    <name type="common">Sugarbeet leaf spot fungus</name>
    <dbReference type="NCBI Taxonomy" id="122368"/>
    <lineage>
        <taxon>Eukaryota</taxon>
        <taxon>Fungi</taxon>
        <taxon>Dikarya</taxon>
        <taxon>Ascomycota</taxon>
        <taxon>Pezizomycotina</taxon>
        <taxon>Dothideomycetes</taxon>
        <taxon>Dothideomycetidae</taxon>
        <taxon>Mycosphaerellales</taxon>
        <taxon>Mycosphaerellaceae</taxon>
        <taxon>Cercospora</taxon>
    </lineage>
</organism>
<comment type="caution">
    <text evidence="3">The sequence shown here is derived from an EMBL/GenBank/DDBJ whole genome shotgun (WGS) entry which is preliminary data.</text>
</comment>
<dbReference type="GO" id="GO:0016020">
    <property type="term" value="C:membrane"/>
    <property type="evidence" value="ECO:0007669"/>
    <property type="project" value="InterPro"/>
</dbReference>
<dbReference type="GO" id="GO:0140625">
    <property type="term" value="F:opioid growth factor receptor activity"/>
    <property type="evidence" value="ECO:0007669"/>
    <property type="project" value="InterPro"/>
</dbReference>
<feature type="domain" description="Opioid growth factor receptor (OGFr) conserved" evidence="2">
    <location>
        <begin position="103"/>
        <end position="267"/>
    </location>
</feature>